<gene>
    <name evidence="2" type="ORF">QTG54_014127</name>
</gene>
<dbReference type="AlphaFoldDB" id="A0AAD8XXD9"/>
<feature type="compositionally biased region" description="Low complexity" evidence="1">
    <location>
        <begin position="150"/>
        <end position="169"/>
    </location>
</feature>
<dbReference type="Proteomes" id="UP001224775">
    <property type="component" value="Unassembled WGS sequence"/>
</dbReference>
<sequence>MKNIICSGLQRAETQIGSKANMAWTLRYTLDALLEEMGFTVTSNEQAWRPDPTMNEYQCIGVTTAFTPLQTEISEAPDYEDNANAAVSSFANTDDVSTSETPTSSASFCSVPFVLIVTTVILAAYCDGFSTSYPTRKSHRCRLHNYSSQLLSSSQSNEQQQPQMNGPSPIITPPPPELNRVPLPAMLAGGLFLFATSVPSSQRSRADKLLRLAQEALRSDPVVTMELGPGIEAGNVYASSKGTVGNVDQLVLQFQINGGNAWAQGITYGVEDENSLRLVALEVANMDAVLNNQSFQVPLNT</sequence>
<evidence type="ECO:0000256" key="1">
    <source>
        <dbReference type="SAM" id="MobiDB-lite"/>
    </source>
</evidence>
<reference evidence="2" key="1">
    <citation type="submission" date="2023-06" db="EMBL/GenBank/DDBJ databases">
        <title>Survivors Of The Sea: Transcriptome response of Skeletonema marinoi to long-term dormancy.</title>
        <authorList>
            <person name="Pinder M.I.M."/>
            <person name="Kourtchenko O."/>
            <person name="Robertson E.K."/>
            <person name="Larsson T."/>
            <person name="Maumus F."/>
            <person name="Osuna-Cruz C.M."/>
            <person name="Vancaester E."/>
            <person name="Stenow R."/>
            <person name="Vandepoele K."/>
            <person name="Ploug H."/>
            <person name="Bruchert V."/>
            <person name="Godhe A."/>
            <person name="Topel M."/>
        </authorList>
    </citation>
    <scope>NUCLEOTIDE SEQUENCE</scope>
    <source>
        <strain evidence="2">R05AC</strain>
    </source>
</reference>
<name>A0AAD8XXD9_9STRA</name>
<comment type="caution">
    <text evidence="2">The sequence shown here is derived from an EMBL/GenBank/DDBJ whole genome shotgun (WGS) entry which is preliminary data.</text>
</comment>
<evidence type="ECO:0000313" key="3">
    <source>
        <dbReference type="Proteomes" id="UP001224775"/>
    </source>
</evidence>
<feature type="region of interest" description="Disordered" evidence="1">
    <location>
        <begin position="150"/>
        <end position="173"/>
    </location>
</feature>
<keyword evidence="3" id="KW-1185">Reference proteome</keyword>
<protein>
    <submittedName>
        <fullName evidence="2">Uncharacterized protein</fullName>
    </submittedName>
</protein>
<accession>A0AAD8XXD9</accession>
<evidence type="ECO:0000313" key="2">
    <source>
        <dbReference type="EMBL" id="KAK1735061.1"/>
    </source>
</evidence>
<organism evidence="2 3">
    <name type="scientific">Skeletonema marinoi</name>
    <dbReference type="NCBI Taxonomy" id="267567"/>
    <lineage>
        <taxon>Eukaryota</taxon>
        <taxon>Sar</taxon>
        <taxon>Stramenopiles</taxon>
        <taxon>Ochrophyta</taxon>
        <taxon>Bacillariophyta</taxon>
        <taxon>Coscinodiscophyceae</taxon>
        <taxon>Thalassiosirophycidae</taxon>
        <taxon>Thalassiosirales</taxon>
        <taxon>Skeletonemataceae</taxon>
        <taxon>Skeletonema</taxon>
        <taxon>Skeletonema marinoi-dohrnii complex</taxon>
    </lineage>
</organism>
<dbReference type="EMBL" id="JATAAI010000035">
    <property type="protein sequence ID" value="KAK1735061.1"/>
    <property type="molecule type" value="Genomic_DNA"/>
</dbReference>
<proteinExistence type="predicted"/>